<dbReference type="Gene3D" id="3.20.20.80">
    <property type="entry name" value="Glycosidases"/>
    <property type="match status" value="1"/>
</dbReference>
<feature type="signal peptide" evidence="1">
    <location>
        <begin position="1"/>
        <end position="27"/>
    </location>
</feature>
<evidence type="ECO:0000313" key="3">
    <source>
        <dbReference type="EMBL" id="MDT0320244.1"/>
    </source>
</evidence>
<proteinExistence type="predicted"/>
<keyword evidence="4" id="KW-1185">Reference proteome</keyword>
<dbReference type="SUPFAM" id="SSF49785">
    <property type="entry name" value="Galactose-binding domain-like"/>
    <property type="match status" value="2"/>
</dbReference>
<protein>
    <submittedName>
        <fullName evidence="3">CBM35 domain-containing protein</fullName>
    </submittedName>
</protein>
<dbReference type="Pfam" id="PF16990">
    <property type="entry name" value="CBM_35"/>
    <property type="match status" value="1"/>
</dbReference>
<evidence type="ECO:0000259" key="2">
    <source>
        <dbReference type="PROSITE" id="PS51175"/>
    </source>
</evidence>
<accession>A0ABU2LRM9</accession>
<dbReference type="RefSeq" id="WP_311600015.1">
    <property type="nucleotide sequence ID" value="NZ_JAVREM010000022.1"/>
</dbReference>
<dbReference type="InterPro" id="IPR008979">
    <property type="entry name" value="Galactose-bd-like_sf"/>
</dbReference>
<sequence>MSKTRALVTAAVVVALATVGLTPAASAEGPAGQAAQRITVDLGQPEGDIMYGANGALYALSDDGVPSDAILAPLKLSTITQKPEGGLQHPNGDALTVSESFFRNGGGDVYVMMQDIYEEWPYEDLGLADYLPKVDSITRQVSGHARSDDFVLVPFNEPDLIWYGLNASDPAQYARNRDRFLADWRTVYERIRAVDPDIRIAGPNESRYDRRFLPDFYAYARDHDVLPDVTTWHELSSSSLRDFQGNYDHYRALERQLGIGPLPINIDEYANRRDLSVPGQLVQWVSMFERNKVYADQAYWDMAGNLDGNVVQTNIPNGGWWFFRWYAAMTGETVRVTPPNPDTIDTLQGLATLDTERRQSHAVVGGSDGDADVVFRDVPAATFGSTVSVTVAEAGWSGYEGAHAAPRVLSRATARVATDGTVTVPLRGMDRMSAYRVVLTPAGSGTPDQPTVPWRAAHEAEDATITAGQIYTQGTVQNANGYATSGTRDVGSLNQPESRVAFDVSVPTTGAYDVDVYYGNQSGAPATQTVTVDGAAPTTVDYPSTLNWTYRGIRTVRLQLTAGDHTLTLAKGAGEVTLDRIVLTPAATPRAEYEATLADTTGNPRYDYGSSTGPGTGALVLGSGDSVIFDVFAPRDGYYTLTPRHTGGRLTLDAHGTTLTATPGQPLRVLLQAGNNRITATGSATVRSLDVTGAGDITGLATYQDTTATLAGQARITDNPHASGGSHIGWLGGPDTSARWTVQAPRAGRYLLFVHYANDERADSDHAYNADVISRTADISVNGGPARRATFRNSYSWSNFWSLAVPVTLERGSNTLTFTNPTGLAPDLDLIRLAPVRG</sequence>
<dbReference type="InterPro" id="IPR005084">
    <property type="entry name" value="CBM6"/>
</dbReference>
<evidence type="ECO:0000313" key="4">
    <source>
        <dbReference type="Proteomes" id="UP001183420"/>
    </source>
</evidence>
<comment type="caution">
    <text evidence="3">The sequence shown here is derived from an EMBL/GenBank/DDBJ whole genome shotgun (WGS) entry which is preliminary data.</text>
</comment>
<feature type="domain" description="CBM6" evidence="2">
    <location>
        <begin position="456"/>
        <end position="584"/>
    </location>
</feature>
<name>A0ABU2LRM9_9ACTN</name>
<dbReference type="Proteomes" id="UP001183420">
    <property type="component" value="Unassembled WGS sequence"/>
</dbReference>
<feature type="chain" id="PRO_5045213093" evidence="1">
    <location>
        <begin position="28"/>
        <end position="838"/>
    </location>
</feature>
<dbReference type="EMBL" id="JAVREM010000022">
    <property type="protein sequence ID" value="MDT0320244.1"/>
    <property type="molecule type" value="Genomic_DNA"/>
</dbReference>
<dbReference type="PROSITE" id="PS51175">
    <property type="entry name" value="CBM6"/>
    <property type="match status" value="2"/>
</dbReference>
<keyword evidence="1" id="KW-0732">Signal</keyword>
<evidence type="ECO:0000256" key="1">
    <source>
        <dbReference type="SAM" id="SignalP"/>
    </source>
</evidence>
<dbReference type="SUPFAM" id="SSF51445">
    <property type="entry name" value="(Trans)glycosidases"/>
    <property type="match status" value="1"/>
</dbReference>
<dbReference type="CDD" id="cd04081">
    <property type="entry name" value="CBM35_galactosidase-like"/>
    <property type="match status" value="1"/>
</dbReference>
<gene>
    <name evidence="3" type="ORF">RNC47_18065</name>
</gene>
<organism evidence="3 4">
    <name type="scientific">Streptomyces millisiae</name>
    <dbReference type="NCBI Taxonomy" id="3075542"/>
    <lineage>
        <taxon>Bacteria</taxon>
        <taxon>Bacillati</taxon>
        <taxon>Actinomycetota</taxon>
        <taxon>Actinomycetes</taxon>
        <taxon>Kitasatosporales</taxon>
        <taxon>Streptomycetaceae</taxon>
        <taxon>Streptomyces</taxon>
    </lineage>
</organism>
<dbReference type="InterPro" id="IPR017853">
    <property type="entry name" value="GH"/>
</dbReference>
<feature type="domain" description="CBM6" evidence="2">
    <location>
        <begin position="701"/>
        <end position="834"/>
    </location>
</feature>
<dbReference type="Gene3D" id="2.60.120.260">
    <property type="entry name" value="Galactose-binding domain-like"/>
    <property type="match status" value="2"/>
</dbReference>
<reference evidence="4" key="1">
    <citation type="submission" date="2023-07" db="EMBL/GenBank/DDBJ databases">
        <title>30 novel species of actinomycetes from the DSMZ collection.</title>
        <authorList>
            <person name="Nouioui I."/>
        </authorList>
    </citation>
    <scope>NUCLEOTIDE SEQUENCE [LARGE SCALE GENOMIC DNA]</scope>
    <source>
        <strain evidence="4">DSM 44918</strain>
    </source>
</reference>